<protein>
    <submittedName>
        <fullName evidence="1">Uncharacterized protein</fullName>
    </submittedName>
</protein>
<dbReference type="RefSeq" id="WP_184016985.1">
    <property type="nucleotide sequence ID" value="NZ_JACHFD010000005.1"/>
</dbReference>
<proteinExistence type="predicted"/>
<sequence length="166" mass="17410">MTLDHCHFRLQLQGIARSSLPGISGKVTLGADSTIDMEQFSTPPIGIHVIRISGITDTVNPILNLADLVVTADGATVTNGDGKNLVDGQAIEVDRIHFISVRRIDGNAGFMSCTGSGDIFPSLGSHTGFAKFTEDTAGTDIDVVETITFANNGSAECSVEIVIAYA</sequence>
<dbReference type="AlphaFoldDB" id="A0A840V228"/>
<dbReference type="Proteomes" id="UP000557717">
    <property type="component" value="Unassembled WGS sequence"/>
</dbReference>
<dbReference type="EMBL" id="JACHFD010000005">
    <property type="protein sequence ID" value="MBB5351106.1"/>
    <property type="molecule type" value="Genomic_DNA"/>
</dbReference>
<gene>
    <name evidence="1" type="ORF">HNR46_001340</name>
</gene>
<comment type="caution">
    <text evidence="1">The sequence shown here is derived from an EMBL/GenBank/DDBJ whole genome shotgun (WGS) entry which is preliminary data.</text>
</comment>
<keyword evidence="2" id="KW-1185">Reference proteome</keyword>
<accession>A0A840V228</accession>
<evidence type="ECO:0000313" key="2">
    <source>
        <dbReference type="Proteomes" id="UP000557717"/>
    </source>
</evidence>
<evidence type="ECO:0000313" key="1">
    <source>
        <dbReference type="EMBL" id="MBB5351106.1"/>
    </source>
</evidence>
<reference evidence="1 2" key="1">
    <citation type="submission" date="2020-08" db="EMBL/GenBank/DDBJ databases">
        <title>Genomic Encyclopedia of Type Strains, Phase IV (KMG-IV): sequencing the most valuable type-strain genomes for metagenomic binning, comparative biology and taxonomic classification.</title>
        <authorList>
            <person name="Goeker M."/>
        </authorList>
    </citation>
    <scope>NUCLEOTIDE SEQUENCE [LARGE SCALE GENOMIC DNA]</scope>
    <source>
        <strain evidence="1 2">YC6886</strain>
    </source>
</reference>
<organism evidence="1 2">
    <name type="scientific">Haloferula luteola</name>
    <dbReference type="NCBI Taxonomy" id="595692"/>
    <lineage>
        <taxon>Bacteria</taxon>
        <taxon>Pseudomonadati</taxon>
        <taxon>Verrucomicrobiota</taxon>
        <taxon>Verrucomicrobiia</taxon>
        <taxon>Verrucomicrobiales</taxon>
        <taxon>Verrucomicrobiaceae</taxon>
        <taxon>Haloferula</taxon>
    </lineage>
</organism>
<name>A0A840V228_9BACT</name>